<accession>A0ABV9QXU8</accession>
<name>A0ABV9QXU8_9GAMM</name>
<protein>
    <submittedName>
        <fullName evidence="1">Uncharacterized protein</fullName>
    </submittedName>
</protein>
<gene>
    <name evidence="1" type="ORF">ACFO6Q_08235</name>
</gene>
<proteinExistence type="predicted"/>
<comment type="caution">
    <text evidence="1">The sequence shown here is derived from an EMBL/GenBank/DDBJ whole genome shotgun (WGS) entry which is preliminary data.</text>
</comment>
<organism evidence="1 2">
    <name type="scientific">Dokdonella ginsengisoli</name>
    <dbReference type="NCBI Taxonomy" id="363846"/>
    <lineage>
        <taxon>Bacteria</taxon>
        <taxon>Pseudomonadati</taxon>
        <taxon>Pseudomonadota</taxon>
        <taxon>Gammaproteobacteria</taxon>
        <taxon>Lysobacterales</taxon>
        <taxon>Rhodanobacteraceae</taxon>
        <taxon>Dokdonella</taxon>
    </lineage>
</organism>
<dbReference type="Proteomes" id="UP001595886">
    <property type="component" value="Unassembled WGS sequence"/>
</dbReference>
<evidence type="ECO:0000313" key="1">
    <source>
        <dbReference type="EMBL" id="MFC4820309.1"/>
    </source>
</evidence>
<reference evidence="2" key="1">
    <citation type="journal article" date="2019" name="Int. J. Syst. Evol. Microbiol.">
        <title>The Global Catalogue of Microorganisms (GCM) 10K type strain sequencing project: providing services to taxonomists for standard genome sequencing and annotation.</title>
        <authorList>
            <consortium name="The Broad Institute Genomics Platform"/>
            <consortium name="The Broad Institute Genome Sequencing Center for Infectious Disease"/>
            <person name="Wu L."/>
            <person name="Ma J."/>
        </authorList>
    </citation>
    <scope>NUCLEOTIDE SEQUENCE [LARGE SCALE GENOMIC DNA]</scope>
    <source>
        <strain evidence="2">CCUG 30340</strain>
    </source>
</reference>
<keyword evidence="2" id="KW-1185">Reference proteome</keyword>
<evidence type="ECO:0000313" key="2">
    <source>
        <dbReference type="Proteomes" id="UP001595886"/>
    </source>
</evidence>
<sequence>MRACKACRSDRPLHPREIAEETVQPSDKSNADPYVPAYEAERAMSSPRAVRARRAIVRIDGRRVHGRGYRTSPLPKAPVQARIVFVLDR</sequence>
<dbReference type="EMBL" id="JBHSHD010000007">
    <property type="protein sequence ID" value="MFC4820309.1"/>
    <property type="molecule type" value="Genomic_DNA"/>
</dbReference>
<dbReference type="RefSeq" id="WP_380020151.1">
    <property type="nucleotide sequence ID" value="NZ_JBHSHD010000007.1"/>
</dbReference>